<protein>
    <recommendedName>
        <fullName evidence="3">Sulfate adenylyltransferase subunit 2</fullName>
        <ecNumber evidence="2">2.7.7.4</ecNumber>
    </recommendedName>
    <alternativeName>
        <fullName evidence="8">ATP-sulfurylase small subunit</fullName>
    </alternativeName>
    <alternativeName>
        <fullName evidence="9">Sulfate adenylate transferase</fullName>
    </alternativeName>
</protein>
<keyword evidence="6" id="KW-0547">Nucleotide-binding</keyword>
<accession>A0A1L3ZXL1</accession>
<dbReference type="NCBIfam" id="TIGR02039">
    <property type="entry name" value="CysD"/>
    <property type="match status" value="1"/>
</dbReference>
<sequence length="306" mass="34125">MGGRDVTARLSHLARLESEAIHILREAVAEGRKPVMLFSAGKDSTVLAHLALRAFFPGRPPFPLLHIDSTWEFRSLLDFRDAFAREHGFELIVHANEEGRAAGLNPFDHGDRYTLAMRTEPLKDALDQGGYDIVFGGARRDEEKSRAKERIFSVRSAGHAWDPRQQRPELWSLYNARLGKDQSARVFPLSNWTETDVWTYALAHDIALAPLYFAAPRPVVERGGGLIVIDEESRMPLRTGETVETRAVRFRTLGCWPVTAAIASEATDLPSVVQETLAASGSERQGRISDGEDGGSLEQKKREGYF</sequence>
<evidence type="ECO:0000256" key="8">
    <source>
        <dbReference type="ARBA" id="ARBA00030256"/>
    </source>
</evidence>
<keyword evidence="14" id="KW-1185">Reference proteome</keyword>
<dbReference type="NCBIfam" id="NF003587">
    <property type="entry name" value="PRK05253.1"/>
    <property type="match status" value="1"/>
</dbReference>
<dbReference type="PIRSF" id="PIRSF002936">
    <property type="entry name" value="CysDAde_trans"/>
    <property type="match status" value="1"/>
</dbReference>
<dbReference type="GO" id="GO:0005524">
    <property type="term" value="F:ATP binding"/>
    <property type="evidence" value="ECO:0007669"/>
    <property type="project" value="UniProtKB-KW"/>
</dbReference>
<dbReference type="STRING" id="1921510.BSL82_14645"/>
<dbReference type="NCBIfam" id="NF009214">
    <property type="entry name" value="PRK12563.1"/>
    <property type="match status" value="1"/>
</dbReference>
<dbReference type="PANTHER" id="PTHR43196:SF1">
    <property type="entry name" value="SULFATE ADENYLYLTRANSFERASE SUBUNIT 2"/>
    <property type="match status" value="1"/>
</dbReference>
<name>A0A1L3ZXL1_9SPHN</name>
<dbReference type="SUPFAM" id="SSF52402">
    <property type="entry name" value="Adenine nucleotide alpha hydrolases-like"/>
    <property type="match status" value="1"/>
</dbReference>
<dbReference type="Gene3D" id="3.40.50.620">
    <property type="entry name" value="HUPs"/>
    <property type="match status" value="1"/>
</dbReference>
<comment type="catalytic activity">
    <reaction evidence="10">
        <text>sulfate + ATP + H(+) = adenosine 5'-phosphosulfate + diphosphate</text>
        <dbReference type="Rhea" id="RHEA:18133"/>
        <dbReference type="ChEBI" id="CHEBI:15378"/>
        <dbReference type="ChEBI" id="CHEBI:16189"/>
        <dbReference type="ChEBI" id="CHEBI:30616"/>
        <dbReference type="ChEBI" id="CHEBI:33019"/>
        <dbReference type="ChEBI" id="CHEBI:58243"/>
        <dbReference type="EC" id="2.7.7.4"/>
    </reaction>
</comment>
<dbReference type="AlphaFoldDB" id="A0A1L3ZXL1"/>
<dbReference type="InterPro" id="IPR014729">
    <property type="entry name" value="Rossmann-like_a/b/a_fold"/>
</dbReference>
<evidence type="ECO:0000256" key="10">
    <source>
        <dbReference type="ARBA" id="ARBA00049370"/>
    </source>
</evidence>
<dbReference type="PANTHER" id="PTHR43196">
    <property type="entry name" value="SULFATE ADENYLYLTRANSFERASE SUBUNIT 2"/>
    <property type="match status" value="1"/>
</dbReference>
<evidence type="ECO:0000256" key="4">
    <source>
        <dbReference type="ARBA" id="ARBA00022679"/>
    </source>
</evidence>
<dbReference type="EMBL" id="CP018221">
    <property type="protein sequence ID" value="API60372.1"/>
    <property type="molecule type" value="Genomic_DNA"/>
</dbReference>
<dbReference type="InterPro" id="IPR002500">
    <property type="entry name" value="PAPS_reduct_dom"/>
</dbReference>
<evidence type="ECO:0000256" key="11">
    <source>
        <dbReference type="SAM" id="MobiDB-lite"/>
    </source>
</evidence>
<dbReference type="Pfam" id="PF01507">
    <property type="entry name" value="PAPS_reduct"/>
    <property type="match status" value="1"/>
</dbReference>
<evidence type="ECO:0000256" key="9">
    <source>
        <dbReference type="ARBA" id="ARBA00031812"/>
    </source>
</evidence>
<feature type="region of interest" description="Disordered" evidence="11">
    <location>
        <begin position="275"/>
        <end position="306"/>
    </location>
</feature>
<evidence type="ECO:0000256" key="3">
    <source>
        <dbReference type="ARBA" id="ARBA00022004"/>
    </source>
</evidence>
<evidence type="ECO:0000256" key="7">
    <source>
        <dbReference type="ARBA" id="ARBA00022840"/>
    </source>
</evidence>
<dbReference type="KEGG" id="sphj:BSL82_14645"/>
<evidence type="ECO:0000313" key="14">
    <source>
        <dbReference type="Proteomes" id="UP000182063"/>
    </source>
</evidence>
<dbReference type="InterPro" id="IPR050128">
    <property type="entry name" value="Sulfate_adenylyltrnsfr_sub2"/>
</dbReference>
<gene>
    <name evidence="13" type="ORF">BSL82_14645</name>
</gene>
<evidence type="ECO:0000256" key="2">
    <source>
        <dbReference type="ARBA" id="ARBA00012391"/>
    </source>
</evidence>
<keyword evidence="4 13" id="KW-0808">Transferase</keyword>
<dbReference type="GO" id="GO:0004781">
    <property type="term" value="F:sulfate adenylyltransferase (ATP) activity"/>
    <property type="evidence" value="ECO:0007669"/>
    <property type="project" value="UniProtKB-EC"/>
</dbReference>
<dbReference type="EC" id="2.7.7.4" evidence="2"/>
<dbReference type="InterPro" id="IPR011784">
    <property type="entry name" value="SO4_adenylTrfase_ssu"/>
</dbReference>
<evidence type="ECO:0000256" key="5">
    <source>
        <dbReference type="ARBA" id="ARBA00022695"/>
    </source>
</evidence>
<evidence type="ECO:0000256" key="1">
    <source>
        <dbReference type="ARBA" id="ARBA00008885"/>
    </source>
</evidence>
<feature type="domain" description="Phosphoadenosine phosphosulphate reductase" evidence="12">
    <location>
        <begin position="34"/>
        <end position="260"/>
    </location>
</feature>
<proteinExistence type="inferred from homology"/>
<dbReference type="GO" id="GO:0000103">
    <property type="term" value="P:sulfate assimilation"/>
    <property type="evidence" value="ECO:0007669"/>
    <property type="project" value="InterPro"/>
</dbReference>
<dbReference type="Proteomes" id="UP000182063">
    <property type="component" value="Chromosome"/>
</dbReference>
<keyword evidence="5 13" id="KW-0548">Nucleotidyltransferase</keyword>
<evidence type="ECO:0000313" key="13">
    <source>
        <dbReference type="EMBL" id="API60372.1"/>
    </source>
</evidence>
<evidence type="ECO:0000259" key="12">
    <source>
        <dbReference type="Pfam" id="PF01507"/>
    </source>
</evidence>
<dbReference type="OrthoDB" id="9772604at2"/>
<comment type="similarity">
    <text evidence="1">Belongs to the PAPS reductase family. CysD subfamily.</text>
</comment>
<organism evidence="13 14">
    <name type="scientific">Tardibacter chloracetimidivorans</name>
    <dbReference type="NCBI Taxonomy" id="1921510"/>
    <lineage>
        <taxon>Bacteria</taxon>
        <taxon>Pseudomonadati</taxon>
        <taxon>Pseudomonadota</taxon>
        <taxon>Alphaproteobacteria</taxon>
        <taxon>Sphingomonadales</taxon>
        <taxon>Sphingomonadaceae</taxon>
        <taxon>Tardibacter</taxon>
    </lineage>
</organism>
<keyword evidence="7" id="KW-0067">ATP-binding</keyword>
<reference evidence="14" key="1">
    <citation type="submission" date="2016-11" db="EMBL/GenBank/DDBJ databases">
        <title>Complete Genome Sequence of alachlor-degrading Sphingomonas sp. strain JJ-A5.</title>
        <authorList>
            <person name="Lee H."/>
            <person name="Ka J.-O."/>
        </authorList>
    </citation>
    <scope>NUCLEOTIDE SEQUENCE [LARGE SCALE GENOMIC DNA]</scope>
    <source>
        <strain evidence="14">JJ-A5</strain>
    </source>
</reference>
<evidence type="ECO:0000256" key="6">
    <source>
        <dbReference type="ARBA" id="ARBA00022741"/>
    </source>
</evidence>